<dbReference type="SUPFAM" id="SSF48264">
    <property type="entry name" value="Cytochrome P450"/>
    <property type="match status" value="1"/>
</dbReference>
<name>A0AA40BDM0_9PEZI</name>
<dbReference type="Pfam" id="PF00067">
    <property type="entry name" value="p450"/>
    <property type="match status" value="1"/>
</dbReference>
<dbReference type="AlphaFoldDB" id="A0AA40BDM0"/>
<gene>
    <name evidence="7" type="ORF">B0H67DRAFT_476321</name>
</gene>
<dbReference type="Gene3D" id="1.10.630.10">
    <property type="entry name" value="Cytochrome P450"/>
    <property type="match status" value="1"/>
</dbReference>
<evidence type="ECO:0000256" key="1">
    <source>
        <dbReference type="ARBA" id="ARBA00001971"/>
    </source>
</evidence>
<evidence type="ECO:0000256" key="4">
    <source>
        <dbReference type="ARBA" id="ARBA00022723"/>
    </source>
</evidence>
<dbReference type="InterPro" id="IPR050121">
    <property type="entry name" value="Cytochrome_P450_monoxygenase"/>
</dbReference>
<dbReference type="InterPro" id="IPR036396">
    <property type="entry name" value="Cyt_P450_sf"/>
</dbReference>
<organism evidence="7 8">
    <name type="scientific">Lasiosphaeris hirsuta</name>
    <dbReference type="NCBI Taxonomy" id="260670"/>
    <lineage>
        <taxon>Eukaryota</taxon>
        <taxon>Fungi</taxon>
        <taxon>Dikarya</taxon>
        <taxon>Ascomycota</taxon>
        <taxon>Pezizomycotina</taxon>
        <taxon>Sordariomycetes</taxon>
        <taxon>Sordariomycetidae</taxon>
        <taxon>Sordariales</taxon>
        <taxon>Lasiosphaeriaceae</taxon>
        <taxon>Lasiosphaeris</taxon>
    </lineage>
</organism>
<accession>A0AA40BDM0</accession>
<keyword evidence="3 6" id="KW-0349">Heme</keyword>
<keyword evidence="8" id="KW-1185">Reference proteome</keyword>
<dbReference type="InterPro" id="IPR001128">
    <property type="entry name" value="Cyt_P450"/>
</dbReference>
<evidence type="ECO:0000313" key="7">
    <source>
        <dbReference type="EMBL" id="KAK0732295.1"/>
    </source>
</evidence>
<evidence type="ECO:0000256" key="3">
    <source>
        <dbReference type="ARBA" id="ARBA00022617"/>
    </source>
</evidence>
<comment type="cofactor">
    <cofactor evidence="1">
        <name>heme</name>
        <dbReference type="ChEBI" id="CHEBI:30413"/>
    </cofactor>
</comment>
<dbReference type="GO" id="GO:0016705">
    <property type="term" value="F:oxidoreductase activity, acting on paired donors, with incorporation or reduction of molecular oxygen"/>
    <property type="evidence" value="ECO:0007669"/>
    <property type="project" value="InterPro"/>
</dbReference>
<evidence type="ECO:0000313" key="8">
    <source>
        <dbReference type="Proteomes" id="UP001172102"/>
    </source>
</evidence>
<comment type="caution">
    <text evidence="7">The sequence shown here is derived from an EMBL/GenBank/DDBJ whole genome shotgun (WGS) entry which is preliminary data.</text>
</comment>
<keyword evidence="6" id="KW-0560">Oxidoreductase</keyword>
<evidence type="ECO:0000256" key="5">
    <source>
        <dbReference type="ARBA" id="ARBA00023004"/>
    </source>
</evidence>
<sequence>MTSNAYVVQRDPDLYGPDSEVFRPERWLESEARLAEMEAGMFVFGMGPRVCLGKDIAVFELYKLVPEIVRCFNIELIYQGRYVGASGVAHNKDLLVKLVA</sequence>
<dbReference type="EMBL" id="JAUKUA010000001">
    <property type="protein sequence ID" value="KAK0732295.1"/>
    <property type="molecule type" value="Genomic_DNA"/>
</dbReference>
<evidence type="ECO:0000256" key="2">
    <source>
        <dbReference type="ARBA" id="ARBA00010617"/>
    </source>
</evidence>
<dbReference type="PANTHER" id="PTHR24305:SF232">
    <property type="entry name" value="P450, PUTATIVE (EUROFUNG)-RELATED"/>
    <property type="match status" value="1"/>
</dbReference>
<dbReference type="GO" id="GO:0005506">
    <property type="term" value="F:iron ion binding"/>
    <property type="evidence" value="ECO:0007669"/>
    <property type="project" value="InterPro"/>
</dbReference>
<reference evidence="7" key="1">
    <citation type="submission" date="2023-06" db="EMBL/GenBank/DDBJ databases">
        <title>Genome-scale phylogeny and comparative genomics of the fungal order Sordariales.</title>
        <authorList>
            <consortium name="Lawrence Berkeley National Laboratory"/>
            <person name="Hensen N."/>
            <person name="Bonometti L."/>
            <person name="Westerberg I."/>
            <person name="Brannstrom I.O."/>
            <person name="Guillou S."/>
            <person name="Cros-Aarteil S."/>
            <person name="Calhoun S."/>
            <person name="Haridas S."/>
            <person name="Kuo A."/>
            <person name="Mondo S."/>
            <person name="Pangilinan J."/>
            <person name="Riley R."/>
            <person name="Labutti K."/>
            <person name="Andreopoulos B."/>
            <person name="Lipzen A."/>
            <person name="Chen C."/>
            <person name="Yanf M."/>
            <person name="Daum C."/>
            <person name="Ng V."/>
            <person name="Clum A."/>
            <person name="Steindorff A."/>
            <person name="Ohm R."/>
            <person name="Martin F."/>
            <person name="Silar P."/>
            <person name="Natvig D."/>
            <person name="Lalanne C."/>
            <person name="Gautier V."/>
            <person name="Ament-Velasquez S.L."/>
            <person name="Kruys A."/>
            <person name="Hutchinson M.I."/>
            <person name="Powell A.J."/>
            <person name="Barry K."/>
            <person name="Miller A.N."/>
            <person name="Grigoriev I.V."/>
            <person name="Debuchy R."/>
            <person name="Gladieux P."/>
            <person name="Thoren M.H."/>
            <person name="Johannesson H."/>
        </authorList>
    </citation>
    <scope>NUCLEOTIDE SEQUENCE</scope>
    <source>
        <strain evidence="7">SMH4607-1</strain>
    </source>
</reference>
<protein>
    <submittedName>
        <fullName evidence="7">Cytochrome P450</fullName>
    </submittedName>
</protein>
<dbReference type="PROSITE" id="PS00086">
    <property type="entry name" value="CYTOCHROME_P450"/>
    <property type="match status" value="1"/>
</dbReference>
<proteinExistence type="inferred from homology"/>
<dbReference type="Proteomes" id="UP001172102">
    <property type="component" value="Unassembled WGS sequence"/>
</dbReference>
<dbReference type="InterPro" id="IPR017972">
    <property type="entry name" value="Cyt_P450_CS"/>
</dbReference>
<comment type="similarity">
    <text evidence="2 6">Belongs to the cytochrome P450 family.</text>
</comment>
<dbReference type="PANTHER" id="PTHR24305">
    <property type="entry name" value="CYTOCHROME P450"/>
    <property type="match status" value="1"/>
</dbReference>
<dbReference type="GO" id="GO:0004497">
    <property type="term" value="F:monooxygenase activity"/>
    <property type="evidence" value="ECO:0007669"/>
    <property type="project" value="UniProtKB-KW"/>
</dbReference>
<keyword evidence="6" id="KW-0503">Monooxygenase</keyword>
<keyword evidence="4 6" id="KW-0479">Metal-binding</keyword>
<dbReference type="GO" id="GO:0020037">
    <property type="term" value="F:heme binding"/>
    <property type="evidence" value="ECO:0007669"/>
    <property type="project" value="InterPro"/>
</dbReference>
<evidence type="ECO:0000256" key="6">
    <source>
        <dbReference type="RuleBase" id="RU000461"/>
    </source>
</evidence>
<keyword evidence="5 6" id="KW-0408">Iron</keyword>